<dbReference type="EMBL" id="GBRH01189257">
    <property type="protein sequence ID" value="JAE08639.1"/>
    <property type="molecule type" value="Transcribed_RNA"/>
</dbReference>
<organism evidence="1">
    <name type="scientific">Arundo donax</name>
    <name type="common">Giant reed</name>
    <name type="synonym">Donax arundinaceus</name>
    <dbReference type="NCBI Taxonomy" id="35708"/>
    <lineage>
        <taxon>Eukaryota</taxon>
        <taxon>Viridiplantae</taxon>
        <taxon>Streptophyta</taxon>
        <taxon>Embryophyta</taxon>
        <taxon>Tracheophyta</taxon>
        <taxon>Spermatophyta</taxon>
        <taxon>Magnoliopsida</taxon>
        <taxon>Liliopsida</taxon>
        <taxon>Poales</taxon>
        <taxon>Poaceae</taxon>
        <taxon>PACMAD clade</taxon>
        <taxon>Arundinoideae</taxon>
        <taxon>Arundineae</taxon>
        <taxon>Arundo</taxon>
    </lineage>
</organism>
<sequence>MVQQFQASPAIKEKS</sequence>
<protein>
    <submittedName>
        <fullName evidence="1">Uncharacterized protein</fullName>
    </submittedName>
</protein>
<reference evidence="1" key="2">
    <citation type="journal article" date="2015" name="Data Brief">
        <title>Shoot transcriptome of the giant reed, Arundo donax.</title>
        <authorList>
            <person name="Barrero R.A."/>
            <person name="Guerrero F.D."/>
            <person name="Moolhuijzen P."/>
            <person name="Goolsby J.A."/>
            <person name="Tidwell J."/>
            <person name="Bellgard S.E."/>
            <person name="Bellgard M.I."/>
        </authorList>
    </citation>
    <scope>NUCLEOTIDE SEQUENCE</scope>
    <source>
        <tissue evidence="1">Shoot tissue taken approximately 20 cm above the soil surface</tissue>
    </source>
</reference>
<accession>A0A0A9FBS1</accession>
<name>A0A0A9FBS1_ARUDO</name>
<proteinExistence type="predicted"/>
<evidence type="ECO:0000313" key="1">
    <source>
        <dbReference type="EMBL" id="JAE08639.1"/>
    </source>
</evidence>
<reference evidence="1" key="1">
    <citation type="submission" date="2014-09" db="EMBL/GenBank/DDBJ databases">
        <authorList>
            <person name="Magalhaes I.L.F."/>
            <person name="Oliveira U."/>
            <person name="Santos F.R."/>
            <person name="Vidigal T.H.D.A."/>
            <person name="Brescovit A.D."/>
            <person name="Santos A.J."/>
        </authorList>
    </citation>
    <scope>NUCLEOTIDE SEQUENCE</scope>
    <source>
        <tissue evidence="1">Shoot tissue taken approximately 20 cm above the soil surface</tissue>
    </source>
</reference>